<feature type="region of interest" description="Disordered" evidence="5">
    <location>
        <begin position="178"/>
        <end position="211"/>
    </location>
</feature>
<comment type="subcellular location">
    <subcellularLocation>
        <location evidence="1">Cytoplasm</location>
    </subcellularLocation>
</comment>
<feature type="compositionally biased region" description="Basic and acidic residues" evidence="5">
    <location>
        <begin position="18"/>
        <end position="46"/>
    </location>
</feature>
<gene>
    <name evidence="7" type="ORF">GCM10022202_36360</name>
</gene>
<keyword evidence="8" id="KW-1185">Reference proteome</keyword>
<evidence type="ECO:0000313" key="8">
    <source>
        <dbReference type="Proteomes" id="UP001410795"/>
    </source>
</evidence>
<dbReference type="PANTHER" id="PTHR48098:SF3">
    <property type="entry name" value="IRON(III) ENTEROBACTIN ESTERASE"/>
    <property type="match status" value="1"/>
</dbReference>
<keyword evidence="2" id="KW-0963">Cytoplasm</keyword>
<feature type="domain" description="Enterochelin esterase N-terminal" evidence="6">
    <location>
        <begin position="97"/>
        <end position="203"/>
    </location>
</feature>
<comment type="similarity">
    <text evidence="4">Belongs to the Fes family.</text>
</comment>
<evidence type="ECO:0000256" key="4">
    <source>
        <dbReference type="ARBA" id="ARBA00024201"/>
    </source>
</evidence>
<dbReference type="Gene3D" id="2.60.40.10">
    <property type="entry name" value="Immunoglobulins"/>
    <property type="match status" value="1"/>
</dbReference>
<dbReference type="Gene3D" id="3.40.50.1820">
    <property type="entry name" value="alpha/beta hydrolase"/>
    <property type="match status" value="1"/>
</dbReference>
<dbReference type="Pfam" id="PF00756">
    <property type="entry name" value="Esterase"/>
    <property type="match status" value="1"/>
</dbReference>
<feature type="region of interest" description="Disordered" evidence="5">
    <location>
        <begin position="1"/>
        <end position="46"/>
    </location>
</feature>
<accession>A0ABP7BZI2</accession>
<dbReference type="InterPro" id="IPR014756">
    <property type="entry name" value="Ig_E-set"/>
</dbReference>
<evidence type="ECO:0000256" key="2">
    <source>
        <dbReference type="ARBA" id="ARBA00022490"/>
    </source>
</evidence>
<dbReference type="SUPFAM" id="SSF81296">
    <property type="entry name" value="E set domains"/>
    <property type="match status" value="1"/>
</dbReference>
<dbReference type="Pfam" id="PF11806">
    <property type="entry name" value="Enterochelin_N"/>
    <property type="match status" value="1"/>
</dbReference>
<proteinExistence type="inferred from homology"/>
<sequence>MTDDATTTDTARQPELPGDDRPVDTWRDRLGREHAESRPTRRGGEPVWERVAGPLETAWSVPADRAKLAEEALSRPNPLVATDADGAVWTWVVPEPDARAVLLWLNADFPHDDVAAAELTRLAGSDLWTISLRLPAELRTSYRIAAWRDADDPPWRRATGRRPVILAAMGAAGLDPRGADVVGGSRGETSSVAAGPAAPAEPWREGPRHRPAASRVEPLELGAGERAWTIVPEHHAGPTRLLVLFDGQVWLDGVGLPALLDEAVARRHVEPLHVVLLDSHDTDTRWDRLGVPGGQVDVVLDRILPAARARYDVDPRGEATIVAGQSLGGIAAAWTIALAQGEVQHAIAQSPSLWRFDVAEALLAEPAWRSLSLSAGSREGHMLDDARALEARLRADPRLASRSVHLAALTAGHDWASWRADLLSALAGLPPHEQVPNRPYGTP</sequence>
<feature type="compositionally biased region" description="Low complexity" evidence="5">
    <location>
        <begin position="1"/>
        <end position="11"/>
    </location>
</feature>
<evidence type="ECO:0000256" key="1">
    <source>
        <dbReference type="ARBA" id="ARBA00004496"/>
    </source>
</evidence>
<evidence type="ECO:0000256" key="3">
    <source>
        <dbReference type="ARBA" id="ARBA00022801"/>
    </source>
</evidence>
<dbReference type="RefSeq" id="WP_221856931.1">
    <property type="nucleotide sequence ID" value="NZ_BAAAYV010000025.1"/>
</dbReference>
<dbReference type="PANTHER" id="PTHR48098">
    <property type="entry name" value="ENTEROCHELIN ESTERASE-RELATED"/>
    <property type="match status" value="1"/>
</dbReference>
<dbReference type="SUPFAM" id="SSF53474">
    <property type="entry name" value="alpha/beta-Hydrolases"/>
    <property type="match status" value="1"/>
</dbReference>
<evidence type="ECO:0000313" key="7">
    <source>
        <dbReference type="EMBL" id="GAA3670819.1"/>
    </source>
</evidence>
<dbReference type="InterPro" id="IPR000801">
    <property type="entry name" value="Esterase-like"/>
</dbReference>
<evidence type="ECO:0000256" key="5">
    <source>
        <dbReference type="SAM" id="MobiDB-lite"/>
    </source>
</evidence>
<reference evidence="8" key="1">
    <citation type="journal article" date="2019" name="Int. J. Syst. Evol. Microbiol.">
        <title>The Global Catalogue of Microorganisms (GCM) 10K type strain sequencing project: providing services to taxonomists for standard genome sequencing and annotation.</title>
        <authorList>
            <consortium name="The Broad Institute Genomics Platform"/>
            <consortium name="The Broad Institute Genome Sequencing Center for Infectious Disease"/>
            <person name="Wu L."/>
            <person name="Ma J."/>
        </authorList>
    </citation>
    <scope>NUCLEOTIDE SEQUENCE [LARGE SCALE GENOMIC DNA]</scope>
    <source>
        <strain evidence="8">JCM 16546</strain>
    </source>
</reference>
<dbReference type="EMBL" id="BAAAYV010000025">
    <property type="protein sequence ID" value="GAA3670819.1"/>
    <property type="molecule type" value="Genomic_DNA"/>
</dbReference>
<dbReference type="InterPro" id="IPR029058">
    <property type="entry name" value="AB_hydrolase_fold"/>
</dbReference>
<organism evidence="7 8">
    <name type="scientific">Microbacterium marinilacus</name>
    <dbReference type="NCBI Taxonomy" id="415209"/>
    <lineage>
        <taxon>Bacteria</taxon>
        <taxon>Bacillati</taxon>
        <taxon>Actinomycetota</taxon>
        <taxon>Actinomycetes</taxon>
        <taxon>Micrococcales</taxon>
        <taxon>Microbacteriaceae</taxon>
        <taxon>Microbacterium</taxon>
    </lineage>
</organism>
<protein>
    <submittedName>
        <fullName evidence="7">Esterase family protein</fullName>
    </submittedName>
</protein>
<evidence type="ECO:0000259" key="6">
    <source>
        <dbReference type="Pfam" id="PF11806"/>
    </source>
</evidence>
<dbReference type="InterPro" id="IPR021764">
    <property type="entry name" value="Enterochelin_esterase_N"/>
</dbReference>
<name>A0ABP7BZI2_9MICO</name>
<comment type="caution">
    <text evidence="7">The sequence shown here is derived from an EMBL/GenBank/DDBJ whole genome shotgun (WGS) entry which is preliminary data.</text>
</comment>
<dbReference type="InterPro" id="IPR013783">
    <property type="entry name" value="Ig-like_fold"/>
</dbReference>
<keyword evidence="3" id="KW-0378">Hydrolase</keyword>
<dbReference type="Proteomes" id="UP001410795">
    <property type="component" value="Unassembled WGS sequence"/>
</dbReference>
<dbReference type="InterPro" id="IPR050583">
    <property type="entry name" value="Mycobacterial_A85_antigen"/>
</dbReference>